<evidence type="ECO:0000313" key="6">
    <source>
        <dbReference type="EMBL" id="MBL0391512.1"/>
    </source>
</evidence>
<dbReference type="AlphaFoldDB" id="A0A936YZF4"/>
<evidence type="ECO:0000313" key="7">
    <source>
        <dbReference type="Proteomes" id="UP000599109"/>
    </source>
</evidence>
<keyword evidence="3" id="KW-0238">DNA-binding</keyword>
<comment type="caution">
    <text evidence="6">The sequence shown here is derived from an EMBL/GenBank/DDBJ whole genome shotgun (WGS) entry which is preliminary data.</text>
</comment>
<comment type="similarity">
    <text evidence="1">Belongs to the LysR transcriptional regulatory family.</text>
</comment>
<evidence type="ECO:0000259" key="5">
    <source>
        <dbReference type="PROSITE" id="PS50931"/>
    </source>
</evidence>
<dbReference type="FunFam" id="3.40.190.290:FF:000001">
    <property type="entry name" value="Transcriptional regulator, LysR family"/>
    <property type="match status" value="1"/>
</dbReference>
<dbReference type="GO" id="GO:0006351">
    <property type="term" value="P:DNA-templated transcription"/>
    <property type="evidence" value="ECO:0007669"/>
    <property type="project" value="TreeGrafter"/>
</dbReference>
<dbReference type="InterPro" id="IPR005119">
    <property type="entry name" value="LysR_subst-bd"/>
</dbReference>
<name>A0A936YZF4_9BURK</name>
<protein>
    <submittedName>
        <fullName evidence="6">LysR family transcriptional regulator</fullName>
    </submittedName>
</protein>
<dbReference type="SUPFAM" id="SSF53850">
    <property type="entry name" value="Periplasmic binding protein-like II"/>
    <property type="match status" value="1"/>
</dbReference>
<gene>
    <name evidence="6" type="ORF">JJ685_10215</name>
</gene>
<dbReference type="Pfam" id="PF00126">
    <property type="entry name" value="HTH_1"/>
    <property type="match status" value="1"/>
</dbReference>
<dbReference type="PANTHER" id="PTHR30537">
    <property type="entry name" value="HTH-TYPE TRANSCRIPTIONAL REGULATOR"/>
    <property type="match status" value="1"/>
</dbReference>
<organism evidence="6 7">
    <name type="scientific">Ramlibacter monticola</name>
    <dbReference type="NCBI Taxonomy" id="1926872"/>
    <lineage>
        <taxon>Bacteria</taxon>
        <taxon>Pseudomonadati</taxon>
        <taxon>Pseudomonadota</taxon>
        <taxon>Betaproteobacteria</taxon>
        <taxon>Burkholderiales</taxon>
        <taxon>Comamonadaceae</taxon>
        <taxon>Ramlibacter</taxon>
    </lineage>
</organism>
<evidence type="ECO:0000256" key="1">
    <source>
        <dbReference type="ARBA" id="ARBA00009437"/>
    </source>
</evidence>
<dbReference type="RefSeq" id="WP_201674137.1">
    <property type="nucleotide sequence ID" value="NZ_JAEQNE010000002.1"/>
</dbReference>
<dbReference type="InterPro" id="IPR000847">
    <property type="entry name" value="LysR_HTH_N"/>
</dbReference>
<keyword evidence="4" id="KW-0804">Transcription</keyword>
<dbReference type="InterPro" id="IPR058163">
    <property type="entry name" value="LysR-type_TF_proteobact-type"/>
</dbReference>
<dbReference type="Pfam" id="PF03466">
    <property type="entry name" value="LysR_substrate"/>
    <property type="match status" value="1"/>
</dbReference>
<feature type="domain" description="HTH lysR-type" evidence="5">
    <location>
        <begin position="1"/>
        <end position="59"/>
    </location>
</feature>
<evidence type="ECO:0000256" key="2">
    <source>
        <dbReference type="ARBA" id="ARBA00023015"/>
    </source>
</evidence>
<dbReference type="InterPro" id="IPR036388">
    <property type="entry name" value="WH-like_DNA-bd_sf"/>
</dbReference>
<dbReference type="FunFam" id="1.10.10.10:FF:000001">
    <property type="entry name" value="LysR family transcriptional regulator"/>
    <property type="match status" value="1"/>
</dbReference>
<dbReference type="Gene3D" id="1.10.10.10">
    <property type="entry name" value="Winged helix-like DNA-binding domain superfamily/Winged helix DNA-binding domain"/>
    <property type="match status" value="1"/>
</dbReference>
<reference evidence="6 7" key="1">
    <citation type="journal article" date="2017" name="Int. J. Syst. Evol. Microbiol.">
        <title>Ramlibacter monticola sp. nov., isolated from forest soil.</title>
        <authorList>
            <person name="Chaudhary D.K."/>
            <person name="Kim J."/>
        </authorList>
    </citation>
    <scope>NUCLEOTIDE SEQUENCE [LARGE SCALE GENOMIC DNA]</scope>
    <source>
        <strain evidence="6 7">KACC 19175</strain>
    </source>
</reference>
<dbReference type="Proteomes" id="UP000599109">
    <property type="component" value="Unassembled WGS sequence"/>
</dbReference>
<dbReference type="EMBL" id="JAEQNE010000002">
    <property type="protein sequence ID" value="MBL0391512.1"/>
    <property type="molecule type" value="Genomic_DNA"/>
</dbReference>
<evidence type="ECO:0000256" key="3">
    <source>
        <dbReference type="ARBA" id="ARBA00023125"/>
    </source>
</evidence>
<dbReference type="SUPFAM" id="SSF46785">
    <property type="entry name" value="Winged helix' DNA-binding domain"/>
    <property type="match status" value="1"/>
</dbReference>
<dbReference type="InterPro" id="IPR036390">
    <property type="entry name" value="WH_DNA-bd_sf"/>
</dbReference>
<sequence>MDRFEEMRAFAAVVDAGSFVRAAEALRLSKTAVSRLVSDLEARLGVRLLHRTTRKLSLTVEGEVFHARCKELLSNVEEAEAEVTARADEAVGQLRLNVPVSFGLLHLAPLWPAFMQQHPQVDLDVTLSDRVVDLVDEGYDLAVRIAQLPSSSLVSRKLASTRMVLCASPEYLRRHGKPAHPSEIAAHTVFAYTLLATGEQWAFEGPEGPVSVKVAPRMRTNSGDTCVAAALQHQGIVLQPSFMVGHHLRAGTLVEVLPQYRSRELGIYAVYASRKHLTPKVRVLIDFLLEAFRIQAWGD</sequence>
<keyword evidence="7" id="KW-1185">Reference proteome</keyword>
<dbReference type="Gene3D" id="3.40.190.290">
    <property type="match status" value="1"/>
</dbReference>
<dbReference type="PROSITE" id="PS50931">
    <property type="entry name" value="HTH_LYSR"/>
    <property type="match status" value="1"/>
</dbReference>
<dbReference type="GO" id="GO:0043565">
    <property type="term" value="F:sequence-specific DNA binding"/>
    <property type="evidence" value="ECO:0007669"/>
    <property type="project" value="TreeGrafter"/>
</dbReference>
<keyword evidence="2" id="KW-0805">Transcription regulation</keyword>
<proteinExistence type="inferred from homology"/>
<evidence type="ECO:0000256" key="4">
    <source>
        <dbReference type="ARBA" id="ARBA00023163"/>
    </source>
</evidence>
<dbReference type="GO" id="GO:0003700">
    <property type="term" value="F:DNA-binding transcription factor activity"/>
    <property type="evidence" value="ECO:0007669"/>
    <property type="project" value="InterPro"/>
</dbReference>
<dbReference type="PANTHER" id="PTHR30537:SF5">
    <property type="entry name" value="HTH-TYPE TRANSCRIPTIONAL ACTIVATOR TTDR-RELATED"/>
    <property type="match status" value="1"/>
</dbReference>
<accession>A0A936YZF4</accession>
<dbReference type="CDD" id="cd08422">
    <property type="entry name" value="PBP2_CrgA_like"/>
    <property type="match status" value="1"/>
</dbReference>